<keyword evidence="10" id="KW-0614">Plasmid</keyword>
<dbReference type="PROSITE" id="PS50110">
    <property type="entry name" value="RESPONSE_REGULATORY"/>
    <property type="match status" value="1"/>
</dbReference>
<dbReference type="InterPro" id="IPR013655">
    <property type="entry name" value="PAS_fold_3"/>
</dbReference>
<dbReference type="InterPro" id="IPR036097">
    <property type="entry name" value="HisK_dim/P_sf"/>
</dbReference>
<keyword evidence="5" id="KW-0175">Coiled coil</keyword>
<dbReference type="InterPro" id="IPR000700">
    <property type="entry name" value="PAS-assoc_C"/>
</dbReference>
<dbReference type="Gene3D" id="2.10.70.100">
    <property type="match status" value="1"/>
</dbReference>
<keyword evidence="3 4" id="KW-0597">Phosphoprotein</keyword>
<dbReference type="InterPro" id="IPR001789">
    <property type="entry name" value="Sig_transdc_resp-reg_receiver"/>
</dbReference>
<dbReference type="Proteomes" id="UP001220395">
    <property type="component" value="Plasmid unnamed1"/>
</dbReference>
<dbReference type="PROSITE" id="PS50109">
    <property type="entry name" value="HIS_KIN"/>
    <property type="match status" value="1"/>
</dbReference>
<dbReference type="SMART" id="SM00448">
    <property type="entry name" value="REC"/>
    <property type="match status" value="1"/>
</dbReference>
<dbReference type="SMART" id="SM00388">
    <property type="entry name" value="HisKA"/>
    <property type="match status" value="1"/>
</dbReference>
<dbReference type="PANTHER" id="PTHR43065:SF49">
    <property type="entry name" value="HISTIDINE KINASE"/>
    <property type="match status" value="1"/>
</dbReference>
<evidence type="ECO:0000313" key="10">
    <source>
        <dbReference type="EMBL" id="WCT75537.1"/>
    </source>
</evidence>
<dbReference type="SUPFAM" id="SSF47384">
    <property type="entry name" value="Homodimeric domain of signal transducing histidine kinase"/>
    <property type="match status" value="1"/>
</dbReference>
<feature type="domain" description="Response regulatory" evidence="7">
    <location>
        <begin position="545"/>
        <end position="658"/>
    </location>
</feature>
<dbReference type="SUPFAM" id="SSF55874">
    <property type="entry name" value="ATPase domain of HSP90 chaperone/DNA topoisomerase II/histidine kinase"/>
    <property type="match status" value="1"/>
</dbReference>
<dbReference type="Gene3D" id="3.30.450.20">
    <property type="entry name" value="PAS domain"/>
    <property type="match status" value="2"/>
</dbReference>
<dbReference type="Gene3D" id="1.10.287.130">
    <property type="match status" value="1"/>
</dbReference>
<dbReference type="Pfam" id="PF00072">
    <property type="entry name" value="Response_reg"/>
    <property type="match status" value="1"/>
</dbReference>
<organism evidence="10 11">
    <name type="scientific">Sphingomonas naphthae</name>
    <dbReference type="NCBI Taxonomy" id="1813468"/>
    <lineage>
        <taxon>Bacteria</taxon>
        <taxon>Pseudomonadati</taxon>
        <taxon>Pseudomonadota</taxon>
        <taxon>Alphaproteobacteria</taxon>
        <taxon>Sphingomonadales</taxon>
        <taxon>Sphingomonadaceae</taxon>
        <taxon>Sphingomonas</taxon>
    </lineage>
</organism>
<dbReference type="CDD" id="cd00130">
    <property type="entry name" value="PAS"/>
    <property type="match status" value="2"/>
</dbReference>
<evidence type="ECO:0000259" key="7">
    <source>
        <dbReference type="PROSITE" id="PS50110"/>
    </source>
</evidence>
<geneLocation type="plasmid" evidence="10 11">
    <name>unnamed1</name>
</geneLocation>
<evidence type="ECO:0000256" key="3">
    <source>
        <dbReference type="ARBA" id="ARBA00022553"/>
    </source>
</evidence>
<evidence type="ECO:0000256" key="5">
    <source>
        <dbReference type="SAM" id="Coils"/>
    </source>
</evidence>
<dbReference type="CDD" id="cd00082">
    <property type="entry name" value="HisKA"/>
    <property type="match status" value="1"/>
</dbReference>
<dbReference type="NCBIfam" id="TIGR00229">
    <property type="entry name" value="sensory_box"/>
    <property type="match status" value="2"/>
</dbReference>
<protein>
    <recommendedName>
        <fullName evidence="2">histidine kinase</fullName>
        <ecNumber evidence="2">2.7.13.3</ecNumber>
    </recommendedName>
</protein>
<dbReference type="SMART" id="SM00387">
    <property type="entry name" value="HATPase_c"/>
    <property type="match status" value="1"/>
</dbReference>
<gene>
    <name evidence="10" type="ORF">PQ455_19470</name>
</gene>
<feature type="domain" description="PAS" evidence="8">
    <location>
        <begin position="124"/>
        <end position="195"/>
    </location>
</feature>
<reference evidence="10 11" key="1">
    <citation type="submission" date="2023-02" db="EMBL/GenBank/DDBJ databases">
        <title>Genome sequence of Sphingomonas naphthae.</title>
        <authorList>
            <person name="Kim S."/>
            <person name="Heo J."/>
            <person name="Kwon S.-W."/>
        </authorList>
    </citation>
    <scope>NUCLEOTIDE SEQUENCE [LARGE SCALE GENOMIC DNA]</scope>
    <source>
        <strain evidence="10 11">KACC 18716</strain>
        <plasmid evidence="10 11">unnamed1</plasmid>
    </source>
</reference>
<keyword evidence="11" id="KW-1185">Reference proteome</keyword>
<evidence type="ECO:0000313" key="11">
    <source>
        <dbReference type="Proteomes" id="UP001220395"/>
    </source>
</evidence>
<evidence type="ECO:0000256" key="1">
    <source>
        <dbReference type="ARBA" id="ARBA00000085"/>
    </source>
</evidence>
<dbReference type="EC" id="2.7.13.3" evidence="2"/>
<dbReference type="InterPro" id="IPR003661">
    <property type="entry name" value="HisK_dim/P_dom"/>
</dbReference>
<dbReference type="SUPFAM" id="SSF52172">
    <property type="entry name" value="CheY-like"/>
    <property type="match status" value="1"/>
</dbReference>
<proteinExistence type="predicted"/>
<dbReference type="InterPro" id="IPR011006">
    <property type="entry name" value="CheY-like_superfamily"/>
</dbReference>
<dbReference type="RefSeq" id="WP_273691564.1">
    <property type="nucleotide sequence ID" value="NZ_CP117412.1"/>
</dbReference>
<dbReference type="Gene3D" id="3.30.565.10">
    <property type="entry name" value="Histidine kinase-like ATPase, C-terminal domain"/>
    <property type="match status" value="1"/>
</dbReference>
<dbReference type="PANTHER" id="PTHR43065">
    <property type="entry name" value="SENSOR HISTIDINE KINASE"/>
    <property type="match status" value="1"/>
</dbReference>
<accession>A0ABY7TS87</accession>
<feature type="domain" description="Histidine kinase" evidence="6">
    <location>
        <begin position="302"/>
        <end position="523"/>
    </location>
</feature>
<dbReference type="Pfam" id="PF08447">
    <property type="entry name" value="PAS_3"/>
    <property type="match status" value="1"/>
</dbReference>
<name>A0ABY7TS87_9SPHN</name>
<dbReference type="InterPro" id="IPR000014">
    <property type="entry name" value="PAS"/>
</dbReference>
<dbReference type="EMBL" id="CP117412">
    <property type="protein sequence ID" value="WCT75537.1"/>
    <property type="molecule type" value="Genomic_DNA"/>
</dbReference>
<evidence type="ECO:0000259" key="8">
    <source>
        <dbReference type="PROSITE" id="PS50112"/>
    </source>
</evidence>
<dbReference type="SUPFAM" id="SSF55785">
    <property type="entry name" value="PYP-like sensor domain (PAS domain)"/>
    <property type="match status" value="2"/>
</dbReference>
<evidence type="ECO:0000256" key="2">
    <source>
        <dbReference type="ARBA" id="ARBA00012438"/>
    </source>
</evidence>
<dbReference type="PROSITE" id="PS50112">
    <property type="entry name" value="PAS"/>
    <property type="match status" value="2"/>
</dbReference>
<feature type="modified residue" description="4-aspartylphosphate" evidence="4">
    <location>
        <position position="596"/>
    </location>
</feature>
<dbReference type="Pfam" id="PF13426">
    <property type="entry name" value="PAS_9"/>
    <property type="match status" value="1"/>
</dbReference>
<dbReference type="InterPro" id="IPR005467">
    <property type="entry name" value="His_kinase_dom"/>
</dbReference>
<dbReference type="Pfam" id="PF00512">
    <property type="entry name" value="HisKA"/>
    <property type="match status" value="1"/>
</dbReference>
<dbReference type="InterPro" id="IPR003594">
    <property type="entry name" value="HATPase_dom"/>
</dbReference>
<dbReference type="PROSITE" id="PS50113">
    <property type="entry name" value="PAC"/>
    <property type="match status" value="1"/>
</dbReference>
<evidence type="ECO:0000259" key="6">
    <source>
        <dbReference type="PROSITE" id="PS50109"/>
    </source>
</evidence>
<dbReference type="InterPro" id="IPR035965">
    <property type="entry name" value="PAS-like_dom_sf"/>
</dbReference>
<feature type="coiled-coil region" evidence="5">
    <location>
        <begin position="266"/>
        <end position="293"/>
    </location>
</feature>
<dbReference type="Pfam" id="PF02518">
    <property type="entry name" value="HATPase_c"/>
    <property type="match status" value="1"/>
</dbReference>
<dbReference type="InterPro" id="IPR004358">
    <property type="entry name" value="Sig_transdc_His_kin-like_C"/>
</dbReference>
<dbReference type="PRINTS" id="PR00344">
    <property type="entry name" value="BCTRLSENSOR"/>
</dbReference>
<dbReference type="InterPro" id="IPR036890">
    <property type="entry name" value="HATPase_C_sf"/>
</dbReference>
<sequence>MVLDSATDFAIISIDLDGNITSWNPGAEHLLGWSEAEIIGKNACIFFTDDDKVNGVCDAEMAGAARNGRAEDERWHQRKDGSCIWASGLMMRFEAEDSDEHIGYIKILRDRTPQHLAEQRLRDSERQLATALDAGRLGTWQLDAATLLLSCDDACKANFGRGAEDAFSFHALLDAVHPEHRDEVSAGIEHALASGDTYDTDYPICWPDGSEHWIHLRGTVQCAASGASMTMTGVTLEVTDRKRTEEALGQLALNLEHAVDERTAALKAANDQLRQEISERQHTEETLRQAQKMEAVGQLTGGVAHDFNNLLTIIRGSTDLLQRDDVTEEKRRRYIKAISETVDRAASLTGQLLAFARRQPLKPQVFEPRARLASIDDMLRSTVGSQITIERDVAPDVWPVLADPAQFDTAMLNLTVNARDAMPEGGVLRFVARNVDQIPARRGHDATLGTFVAIEVSDTGTGISDDLIDRIYEPFFTTKDVGKGTGLGLSQVIGFAKQTGGDIVTASDPGQGARFTLYLPRAHDEMSADKPINAEEGVSLRGHGCILVVEDNVQVGEFATQMLHDLGFGTTWAANAQAALDLIDQHPEKFDVVFSDVVMPGMNGVELAQRLRRDHPALPVVLASGYSQIIAEEGSHGFELLQKPYLVDRVAKVLNRLLAARP</sequence>
<feature type="domain" description="PAC" evidence="9">
    <location>
        <begin position="198"/>
        <end position="250"/>
    </location>
</feature>
<evidence type="ECO:0000256" key="4">
    <source>
        <dbReference type="PROSITE-ProRule" id="PRU00169"/>
    </source>
</evidence>
<dbReference type="Gene3D" id="3.40.50.2300">
    <property type="match status" value="1"/>
</dbReference>
<comment type="catalytic activity">
    <reaction evidence="1">
        <text>ATP + protein L-histidine = ADP + protein N-phospho-L-histidine.</text>
        <dbReference type="EC" id="2.7.13.3"/>
    </reaction>
</comment>
<evidence type="ECO:0000259" key="9">
    <source>
        <dbReference type="PROSITE" id="PS50113"/>
    </source>
</evidence>
<feature type="domain" description="PAS" evidence="8">
    <location>
        <begin position="1"/>
        <end position="42"/>
    </location>
</feature>
<dbReference type="SMART" id="SM00091">
    <property type="entry name" value="PAS"/>
    <property type="match status" value="2"/>
</dbReference>